<reference evidence="3 4" key="1">
    <citation type="submission" date="2019-03" db="EMBL/GenBank/DDBJ databases">
        <title>Paracraurococcus aquatilis NE82 genome sequence.</title>
        <authorList>
            <person name="Zhao Y."/>
            <person name="Du Z."/>
        </authorList>
    </citation>
    <scope>NUCLEOTIDE SEQUENCE [LARGE SCALE GENOMIC DNA]</scope>
    <source>
        <strain evidence="3 4">NE82</strain>
    </source>
</reference>
<dbReference type="PRINTS" id="PR00080">
    <property type="entry name" value="SDRFAMILY"/>
</dbReference>
<dbReference type="InterPro" id="IPR002347">
    <property type="entry name" value="SDR_fam"/>
</dbReference>
<evidence type="ECO:0000256" key="1">
    <source>
        <dbReference type="ARBA" id="ARBA00006484"/>
    </source>
</evidence>
<dbReference type="Pfam" id="PF13561">
    <property type="entry name" value="adh_short_C2"/>
    <property type="match status" value="1"/>
</dbReference>
<dbReference type="RefSeq" id="WP_132283563.1">
    <property type="nucleotide sequence ID" value="NZ_SKBM01000001.1"/>
</dbReference>
<dbReference type="GO" id="GO:0047936">
    <property type="term" value="F:glucose 1-dehydrogenase [NAD(P)+] activity"/>
    <property type="evidence" value="ECO:0007669"/>
    <property type="project" value="UniProtKB-EC"/>
</dbReference>
<evidence type="ECO:0000313" key="4">
    <source>
        <dbReference type="Proteomes" id="UP000295023"/>
    </source>
</evidence>
<evidence type="ECO:0000256" key="2">
    <source>
        <dbReference type="ARBA" id="ARBA00023002"/>
    </source>
</evidence>
<comment type="caution">
    <text evidence="3">The sequence shown here is derived from an EMBL/GenBank/DDBJ whole genome shotgun (WGS) entry which is preliminary data.</text>
</comment>
<proteinExistence type="inferred from homology"/>
<sequence>MSGRFQGRVVLITGGARGQGAVEARLLVAEGAQVVLGDLLEEEGRALAGELGPAARFIRQDVTREADWQAAVALAESLGGLHGMVNNAGIYVPRTLMQTDAELFERHMRVNQLGCFLGMRAVVPAMERAGGGSIVNISSTAGLRGSPGALAYSATKWALRGMTKAAAVDLAPRGIRVNSVHPGPIDTEMVKVWTNEQRAVRLSQIPMGRIGQAEDVARVVLFLLSEESAYMTGAELTVDGGASL</sequence>
<name>A0A4R4DVN0_9PROT</name>
<organism evidence="3 4">
    <name type="scientific">Roseicella aquatilis</name>
    <dbReference type="NCBI Taxonomy" id="2527868"/>
    <lineage>
        <taxon>Bacteria</taxon>
        <taxon>Pseudomonadati</taxon>
        <taxon>Pseudomonadota</taxon>
        <taxon>Alphaproteobacteria</taxon>
        <taxon>Acetobacterales</taxon>
        <taxon>Roseomonadaceae</taxon>
        <taxon>Roseicella</taxon>
    </lineage>
</organism>
<dbReference type="OrthoDB" id="7375193at2"/>
<dbReference type="FunFam" id="3.40.50.720:FF:000084">
    <property type="entry name" value="Short-chain dehydrogenase reductase"/>
    <property type="match status" value="1"/>
</dbReference>
<dbReference type="PRINTS" id="PR00081">
    <property type="entry name" value="GDHRDH"/>
</dbReference>
<keyword evidence="4" id="KW-1185">Reference proteome</keyword>
<dbReference type="SUPFAM" id="SSF51735">
    <property type="entry name" value="NAD(P)-binding Rossmann-fold domains"/>
    <property type="match status" value="1"/>
</dbReference>
<comment type="similarity">
    <text evidence="1">Belongs to the short-chain dehydrogenases/reductases (SDR) family.</text>
</comment>
<dbReference type="PANTHER" id="PTHR24321:SF8">
    <property type="entry name" value="ESTRADIOL 17-BETA-DEHYDROGENASE 8-RELATED"/>
    <property type="match status" value="1"/>
</dbReference>
<dbReference type="InterPro" id="IPR020904">
    <property type="entry name" value="Sc_DH/Rdtase_CS"/>
</dbReference>
<dbReference type="EC" id="1.1.1.47" evidence="3"/>
<accession>A0A4R4DVN0</accession>
<gene>
    <name evidence="3" type="ORF">EXY23_00285</name>
</gene>
<dbReference type="PROSITE" id="PS00061">
    <property type="entry name" value="ADH_SHORT"/>
    <property type="match status" value="1"/>
</dbReference>
<dbReference type="Gene3D" id="3.40.50.720">
    <property type="entry name" value="NAD(P)-binding Rossmann-like Domain"/>
    <property type="match status" value="1"/>
</dbReference>
<protein>
    <submittedName>
        <fullName evidence="3">Glucose 1-dehydrogenase</fullName>
        <ecNumber evidence="3">1.1.1.47</ecNumber>
    </submittedName>
</protein>
<dbReference type="Proteomes" id="UP000295023">
    <property type="component" value="Unassembled WGS sequence"/>
</dbReference>
<evidence type="ECO:0000313" key="3">
    <source>
        <dbReference type="EMBL" id="TCZ66591.1"/>
    </source>
</evidence>
<dbReference type="InterPro" id="IPR036291">
    <property type="entry name" value="NAD(P)-bd_dom_sf"/>
</dbReference>
<dbReference type="PANTHER" id="PTHR24321">
    <property type="entry name" value="DEHYDROGENASES, SHORT CHAIN"/>
    <property type="match status" value="1"/>
</dbReference>
<dbReference type="AlphaFoldDB" id="A0A4R4DVN0"/>
<keyword evidence="2 3" id="KW-0560">Oxidoreductase</keyword>
<dbReference type="EMBL" id="SKBM01000001">
    <property type="protein sequence ID" value="TCZ66591.1"/>
    <property type="molecule type" value="Genomic_DNA"/>
</dbReference>
<dbReference type="NCBIfam" id="NF005559">
    <property type="entry name" value="PRK07231.1"/>
    <property type="match status" value="1"/>
</dbReference>